<reference evidence="2 3" key="1">
    <citation type="submission" date="2016-04" db="EMBL/GenBank/DDBJ databases">
        <title>Draft genome of Fonsecaea erecta CBS 125763.</title>
        <authorList>
            <person name="Weiss V.A."/>
            <person name="Vicente V.A."/>
            <person name="Raittz R.T."/>
            <person name="Moreno L.F."/>
            <person name="De Souza E.M."/>
            <person name="Pedrosa F.O."/>
            <person name="Steffens M.B."/>
            <person name="Faoro H."/>
            <person name="Tadra-Sfeir M.Z."/>
            <person name="Najafzadeh M.J."/>
            <person name="Felipe M.S."/>
            <person name="Teixeira M."/>
            <person name="Sun J."/>
            <person name="Xi L."/>
            <person name="Gomes R."/>
            <person name="De Azevedo C.M."/>
            <person name="Salgado C.G."/>
            <person name="Da Silva M.B."/>
            <person name="Nascimento M.F."/>
            <person name="Queiroz-Telles F."/>
            <person name="Attili D.S."/>
            <person name="Gorbushina A."/>
        </authorList>
    </citation>
    <scope>NUCLEOTIDE SEQUENCE [LARGE SCALE GENOMIC DNA]</scope>
    <source>
        <strain evidence="2 3">CBS 125763</strain>
    </source>
</reference>
<organism evidence="2 3">
    <name type="scientific">Fonsecaea erecta</name>
    <dbReference type="NCBI Taxonomy" id="1367422"/>
    <lineage>
        <taxon>Eukaryota</taxon>
        <taxon>Fungi</taxon>
        <taxon>Dikarya</taxon>
        <taxon>Ascomycota</taxon>
        <taxon>Pezizomycotina</taxon>
        <taxon>Eurotiomycetes</taxon>
        <taxon>Chaetothyriomycetidae</taxon>
        <taxon>Chaetothyriales</taxon>
        <taxon>Herpotrichiellaceae</taxon>
        <taxon>Fonsecaea</taxon>
    </lineage>
</organism>
<sequence>MGDSASFDLSLDTPMEPARPESVLLPPPPLEISPTPEDRWRWGNLKKEAFNGRNCLAFQQLIVILILTIVPKTVGIKWNKDIFERLFFPDVPTRSRRFYVLECLFQMTQKVHLHPNFTEDCLRSFIDPVLRVSGKKTWSMEPFSCQSATFPEISLVLQRLKILTAEKEILEDRTMILSALSIQRREEGPLMVLAEAIHPLLELHNEFGNTLDPTYMTIIACARSQGCTGLLEHYSQTSEGEFLIWKAVQEFQEVESSKVRLALLLTCYLVHLYAFGIGEDITQPPSLPRSLSRAGLLVYQEAVTTYAITFGLVKELLRFAPGFIEFHSSAGQMWYNFWESRYPQPNRDFENPRAVPKALPRGPEALPRVREALPPIPEALPSIPEDFVPVHEVSYFDTGPNGWKESVSDFFKDCLYLGKSKFKGKR</sequence>
<accession>A0A178Z532</accession>
<evidence type="ECO:0000313" key="2">
    <source>
        <dbReference type="EMBL" id="OAP54185.1"/>
    </source>
</evidence>
<evidence type="ECO:0000313" key="3">
    <source>
        <dbReference type="Proteomes" id="UP000078343"/>
    </source>
</evidence>
<comment type="caution">
    <text evidence="2">The sequence shown here is derived from an EMBL/GenBank/DDBJ whole genome shotgun (WGS) entry which is preliminary data.</text>
</comment>
<dbReference type="RefSeq" id="XP_018687552.1">
    <property type="nucleotide sequence ID" value="XM_018843225.1"/>
</dbReference>
<protein>
    <submittedName>
        <fullName evidence="2">Uncharacterized protein</fullName>
    </submittedName>
</protein>
<proteinExistence type="predicted"/>
<feature type="region of interest" description="Disordered" evidence="1">
    <location>
        <begin position="1"/>
        <end position="28"/>
    </location>
</feature>
<dbReference type="GeneID" id="30015888"/>
<dbReference type="AlphaFoldDB" id="A0A178Z532"/>
<gene>
    <name evidence="2" type="ORF">AYL99_11720</name>
</gene>
<evidence type="ECO:0000256" key="1">
    <source>
        <dbReference type="SAM" id="MobiDB-lite"/>
    </source>
</evidence>
<dbReference type="EMBL" id="LVYI01000015">
    <property type="protein sequence ID" value="OAP54185.1"/>
    <property type="molecule type" value="Genomic_DNA"/>
</dbReference>
<dbReference type="Proteomes" id="UP000078343">
    <property type="component" value="Unassembled WGS sequence"/>
</dbReference>
<keyword evidence="3" id="KW-1185">Reference proteome</keyword>
<name>A0A178Z532_9EURO</name>